<organism evidence="1 2">
    <name type="scientific">Ruminococcus hominis</name>
    <dbReference type="NCBI Taxonomy" id="2763065"/>
    <lineage>
        <taxon>Bacteria</taxon>
        <taxon>Bacillati</taxon>
        <taxon>Bacillota</taxon>
        <taxon>Clostridia</taxon>
        <taxon>Eubacteriales</taxon>
        <taxon>Oscillospiraceae</taxon>
        <taxon>Ruminococcus</taxon>
    </lineage>
</organism>
<reference evidence="1 2" key="1">
    <citation type="submission" date="2020-08" db="EMBL/GenBank/DDBJ databases">
        <title>Genome public.</title>
        <authorList>
            <person name="Liu C."/>
            <person name="Sun Q."/>
        </authorList>
    </citation>
    <scope>NUCLEOTIDE SEQUENCE [LARGE SCALE GENOMIC DNA]</scope>
    <source>
        <strain evidence="1 2">NSJ-13</strain>
    </source>
</reference>
<protein>
    <submittedName>
        <fullName evidence="1">Spore coat protein</fullName>
    </submittedName>
</protein>
<evidence type="ECO:0000313" key="1">
    <source>
        <dbReference type="EMBL" id="MBC5683403.1"/>
    </source>
</evidence>
<evidence type="ECO:0000313" key="2">
    <source>
        <dbReference type="Proteomes" id="UP000631576"/>
    </source>
</evidence>
<name>A0ABR7G8K0_9FIRM</name>
<sequence length="86" mass="9973">MDEKAMVNDALVGVNGELKMFGEMIAQTENKELKQCLKQIRNQCEMSQEKLYQVAREKSYYVPAEKATQEEVEHVKSILTQPKTFF</sequence>
<dbReference type="RefSeq" id="WP_117989188.1">
    <property type="nucleotide sequence ID" value="NZ_JACOPE010000001.1"/>
</dbReference>
<comment type="caution">
    <text evidence="1">The sequence shown here is derived from an EMBL/GenBank/DDBJ whole genome shotgun (WGS) entry which is preliminary data.</text>
</comment>
<proteinExistence type="predicted"/>
<dbReference type="Pfam" id="PF07875">
    <property type="entry name" value="Coat_F"/>
    <property type="match status" value="1"/>
</dbReference>
<accession>A0ABR7G8K0</accession>
<keyword evidence="2" id="KW-1185">Reference proteome</keyword>
<dbReference type="EMBL" id="JACOPE010000001">
    <property type="protein sequence ID" value="MBC5683403.1"/>
    <property type="molecule type" value="Genomic_DNA"/>
</dbReference>
<keyword evidence="1" id="KW-0946">Virion</keyword>
<dbReference type="Proteomes" id="UP000631576">
    <property type="component" value="Unassembled WGS sequence"/>
</dbReference>
<dbReference type="InterPro" id="IPR012851">
    <property type="entry name" value="Spore_coat_CotF-like"/>
</dbReference>
<gene>
    <name evidence="1" type="ORF">H8S40_07450</name>
</gene>
<keyword evidence="1" id="KW-0167">Capsid protein</keyword>